<dbReference type="PROSITE" id="PS50893">
    <property type="entry name" value="ABC_TRANSPORTER_2"/>
    <property type="match status" value="1"/>
</dbReference>
<keyword evidence="16" id="KW-1185">Reference proteome</keyword>
<keyword evidence="6 11" id="KW-0812">Transmembrane</keyword>
<evidence type="ECO:0000256" key="8">
    <source>
        <dbReference type="ARBA" id="ARBA00022840"/>
    </source>
</evidence>
<dbReference type="Pfam" id="PF08352">
    <property type="entry name" value="oligo_HPY"/>
    <property type="match status" value="1"/>
</dbReference>
<dbReference type="OrthoDB" id="3327300at2"/>
<dbReference type="InterPro" id="IPR017871">
    <property type="entry name" value="ABC_transporter-like_CS"/>
</dbReference>
<dbReference type="InterPro" id="IPR035906">
    <property type="entry name" value="MetI-like_sf"/>
</dbReference>
<dbReference type="PROSITE" id="PS00211">
    <property type="entry name" value="ABC_TRANSPORTER_1"/>
    <property type="match status" value="1"/>
</dbReference>
<feature type="transmembrane region" description="Helical" evidence="11">
    <location>
        <begin position="233"/>
        <end position="266"/>
    </location>
</feature>
<dbReference type="PANTHER" id="PTHR43297:SF2">
    <property type="entry name" value="DIPEPTIDE TRANSPORT ATP-BINDING PROTEIN DPPD"/>
    <property type="match status" value="1"/>
</dbReference>
<evidence type="ECO:0000256" key="5">
    <source>
        <dbReference type="ARBA" id="ARBA00022475"/>
    </source>
</evidence>
<dbReference type="InterPro" id="IPR050388">
    <property type="entry name" value="ABC_Ni/Peptide_Import"/>
</dbReference>
<feature type="region of interest" description="Disordered" evidence="12">
    <location>
        <begin position="324"/>
        <end position="361"/>
    </location>
</feature>
<dbReference type="CDD" id="cd03257">
    <property type="entry name" value="ABC_NikE_OppD_transporters"/>
    <property type="match status" value="1"/>
</dbReference>
<reference evidence="15 16" key="1">
    <citation type="submission" date="2018-03" db="EMBL/GenBank/DDBJ databases">
        <title>Genomic Encyclopedia of Type Strains, Phase III (KMG-III): the genomes of soil and plant-associated and newly described type strains.</title>
        <authorList>
            <person name="Whitman W."/>
        </authorList>
    </citation>
    <scope>NUCLEOTIDE SEQUENCE [LARGE SCALE GENOMIC DNA]</scope>
    <source>
        <strain evidence="15 16">CGMCC 4.7125</strain>
    </source>
</reference>
<keyword evidence="7" id="KW-0547">Nucleotide-binding</keyword>
<comment type="similarity">
    <text evidence="11">Belongs to the binding-protein-dependent transport system permease family.</text>
</comment>
<dbReference type="PROSITE" id="PS50928">
    <property type="entry name" value="ABC_TM1"/>
    <property type="match status" value="1"/>
</dbReference>
<proteinExistence type="inferred from homology"/>
<dbReference type="GO" id="GO:0015833">
    <property type="term" value="P:peptide transport"/>
    <property type="evidence" value="ECO:0007669"/>
    <property type="project" value="InterPro"/>
</dbReference>
<dbReference type="PANTHER" id="PTHR43297">
    <property type="entry name" value="OLIGOPEPTIDE TRANSPORT ATP-BINDING PROTEIN APPD"/>
    <property type="match status" value="1"/>
</dbReference>
<evidence type="ECO:0000256" key="12">
    <source>
        <dbReference type="SAM" id="MobiDB-lite"/>
    </source>
</evidence>
<dbReference type="Gene3D" id="3.40.50.300">
    <property type="entry name" value="P-loop containing nucleotide triphosphate hydrolases"/>
    <property type="match status" value="1"/>
</dbReference>
<sequence>MSTENVDAVGPVRNDPTPGEQKTGVRARLSHAWRPFRRASRVSRVLIFSGLGIVVLFLLMAFVGPLLYEYGGTQYRVEVAPGEFEPIKALQPPSGEHPLGTTRDQFDVLARIIDGASLAFAVMALAVSIAMIAGVTLGLLSGYRGGPIDRALVTMMDAVYAFPALVLAIITAFALSAIMSPGVVPAAAAVGVVYIPQYFRVVRNHTLSVKQEPFVEAARSMGAKERTVLGRYVFFNVVQTVPVILTLNAADSILVLASLGFLGYGVPPPTAEWGYDISRAITDVPAGIWWTALWPGLAIVILVTALTLVGEGLNDVINPLLRSRGKTGPKIEPAPREDTPAEDHTAGAATGAAGSAPQAARPSVAVRGLRVGYRTPDGPLWAVDDVSFDIHPGESLGLVGESGCGKSSLGRALMRLMPPGGVVRGRVEVAGEDMVGLSESRLRRKRGEDLGLVFQEPMTRLNPLLKISDHFIEMIRTHQPDVSKAEALERARVALSQMGIPPTRVESYPHEFSGGMRQRAMIALSIALEPKVIVADEPTTSLDVIVESQILDLFGRLRSEQQIGLLLVTHNLGLVAETCDRVAVMYAGKIVEIGPVEEIFNDPKHPYTRGLLASTISLETTELHSIEGYPPNLTDPPPGCRFAPRCPYVMDHCTDAVPRLTETNPGQHTACYLYPGAGAPVPEGVRAPEGNPQETGV</sequence>
<feature type="transmembrane region" description="Helical" evidence="11">
    <location>
        <begin position="182"/>
        <end position="201"/>
    </location>
</feature>
<gene>
    <name evidence="15" type="ORF">B0I33_111253</name>
</gene>
<dbReference type="NCBIfam" id="TIGR01727">
    <property type="entry name" value="oligo_HPY"/>
    <property type="match status" value="1"/>
</dbReference>
<evidence type="ECO:0000256" key="9">
    <source>
        <dbReference type="ARBA" id="ARBA00022989"/>
    </source>
</evidence>
<dbReference type="InterPro" id="IPR027417">
    <property type="entry name" value="P-loop_NTPase"/>
</dbReference>
<keyword evidence="10 11" id="KW-0472">Membrane</keyword>
<feature type="transmembrane region" description="Helical" evidence="11">
    <location>
        <begin position="45"/>
        <end position="68"/>
    </location>
</feature>
<evidence type="ECO:0000259" key="14">
    <source>
        <dbReference type="PROSITE" id="PS50928"/>
    </source>
</evidence>
<comment type="similarity">
    <text evidence="3">Belongs to the ABC transporter superfamily.</text>
</comment>
<evidence type="ECO:0000256" key="6">
    <source>
        <dbReference type="ARBA" id="ARBA00022692"/>
    </source>
</evidence>
<evidence type="ECO:0000256" key="4">
    <source>
        <dbReference type="ARBA" id="ARBA00022448"/>
    </source>
</evidence>
<dbReference type="GO" id="GO:0055085">
    <property type="term" value="P:transmembrane transport"/>
    <property type="evidence" value="ECO:0007669"/>
    <property type="project" value="InterPro"/>
</dbReference>
<evidence type="ECO:0000313" key="15">
    <source>
        <dbReference type="EMBL" id="PRX44738.1"/>
    </source>
</evidence>
<keyword evidence="9 11" id="KW-1133">Transmembrane helix</keyword>
<evidence type="ECO:0000256" key="3">
    <source>
        <dbReference type="ARBA" id="ARBA00005417"/>
    </source>
</evidence>
<feature type="region of interest" description="Disordered" evidence="12">
    <location>
        <begin position="1"/>
        <end position="24"/>
    </location>
</feature>
<evidence type="ECO:0000256" key="2">
    <source>
        <dbReference type="ARBA" id="ARBA00004202"/>
    </source>
</evidence>
<dbReference type="Pfam" id="PF00528">
    <property type="entry name" value="BPD_transp_1"/>
    <property type="match status" value="1"/>
</dbReference>
<feature type="transmembrane region" description="Helical" evidence="11">
    <location>
        <begin position="286"/>
        <end position="309"/>
    </location>
</feature>
<feature type="transmembrane region" description="Helical" evidence="11">
    <location>
        <begin position="118"/>
        <end position="140"/>
    </location>
</feature>
<evidence type="ECO:0000256" key="11">
    <source>
        <dbReference type="RuleBase" id="RU363032"/>
    </source>
</evidence>
<evidence type="ECO:0000256" key="10">
    <source>
        <dbReference type="ARBA" id="ARBA00023136"/>
    </source>
</evidence>
<feature type="compositionally biased region" description="Basic and acidic residues" evidence="12">
    <location>
        <begin position="333"/>
        <end position="345"/>
    </location>
</feature>
<dbReference type="EMBL" id="PVNH01000011">
    <property type="protein sequence ID" value="PRX44738.1"/>
    <property type="molecule type" value="Genomic_DNA"/>
</dbReference>
<dbReference type="Gene3D" id="1.10.3720.10">
    <property type="entry name" value="MetI-like"/>
    <property type="match status" value="1"/>
</dbReference>
<dbReference type="AlphaFoldDB" id="A0A2T0LNG9"/>
<dbReference type="GO" id="GO:0005524">
    <property type="term" value="F:ATP binding"/>
    <property type="evidence" value="ECO:0007669"/>
    <property type="project" value="UniProtKB-KW"/>
</dbReference>
<comment type="caution">
    <text evidence="15">The sequence shown here is derived from an EMBL/GenBank/DDBJ whole genome shotgun (WGS) entry which is preliminary data.</text>
</comment>
<evidence type="ECO:0000259" key="13">
    <source>
        <dbReference type="PROSITE" id="PS50893"/>
    </source>
</evidence>
<feature type="domain" description="ABC transmembrane type-1" evidence="14">
    <location>
        <begin position="116"/>
        <end position="310"/>
    </location>
</feature>
<accession>A0A2T0LNG9</accession>
<protein>
    <submittedName>
        <fullName evidence="15">Peptide/nickel transport system permease protein</fullName>
    </submittedName>
</protein>
<dbReference type="SUPFAM" id="SSF161098">
    <property type="entry name" value="MetI-like"/>
    <property type="match status" value="1"/>
</dbReference>
<dbReference type="Pfam" id="PF00005">
    <property type="entry name" value="ABC_tran"/>
    <property type="match status" value="1"/>
</dbReference>
<organism evidence="15 16">
    <name type="scientific">Prauserella shujinwangii</name>
    <dbReference type="NCBI Taxonomy" id="1453103"/>
    <lineage>
        <taxon>Bacteria</taxon>
        <taxon>Bacillati</taxon>
        <taxon>Actinomycetota</taxon>
        <taxon>Actinomycetes</taxon>
        <taxon>Pseudonocardiales</taxon>
        <taxon>Pseudonocardiaceae</taxon>
        <taxon>Prauserella</taxon>
    </lineage>
</organism>
<name>A0A2T0LNG9_9PSEU</name>
<feature type="domain" description="ABC transporter" evidence="13">
    <location>
        <begin position="366"/>
        <end position="612"/>
    </location>
</feature>
<dbReference type="CDD" id="cd06261">
    <property type="entry name" value="TM_PBP2"/>
    <property type="match status" value="1"/>
</dbReference>
<dbReference type="SUPFAM" id="SSF52540">
    <property type="entry name" value="P-loop containing nucleoside triphosphate hydrolases"/>
    <property type="match status" value="1"/>
</dbReference>
<dbReference type="GO" id="GO:0016887">
    <property type="term" value="F:ATP hydrolysis activity"/>
    <property type="evidence" value="ECO:0007669"/>
    <property type="project" value="InterPro"/>
</dbReference>
<feature type="compositionally biased region" description="Low complexity" evidence="12">
    <location>
        <begin position="346"/>
        <end position="360"/>
    </location>
</feature>
<dbReference type="InterPro" id="IPR013563">
    <property type="entry name" value="Oligopep_ABC_C"/>
</dbReference>
<dbReference type="Proteomes" id="UP000238362">
    <property type="component" value="Unassembled WGS sequence"/>
</dbReference>
<feature type="transmembrane region" description="Helical" evidence="11">
    <location>
        <begin position="152"/>
        <end position="176"/>
    </location>
</feature>
<dbReference type="InterPro" id="IPR000515">
    <property type="entry name" value="MetI-like"/>
</dbReference>
<comment type="subcellular location">
    <subcellularLocation>
        <location evidence="11">Cell membrane</location>
        <topology evidence="11">Multi-pass membrane protein</topology>
    </subcellularLocation>
    <subcellularLocation>
        <location evidence="2">Cell membrane</location>
        <topology evidence="2">Peripheral membrane protein</topology>
    </subcellularLocation>
    <subcellularLocation>
        <location evidence="1">Membrane</location>
        <topology evidence="1">Multi-pass membrane protein</topology>
    </subcellularLocation>
</comment>
<keyword evidence="5" id="KW-1003">Cell membrane</keyword>
<dbReference type="InterPro" id="IPR003593">
    <property type="entry name" value="AAA+_ATPase"/>
</dbReference>
<evidence type="ECO:0000256" key="1">
    <source>
        <dbReference type="ARBA" id="ARBA00004141"/>
    </source>
</evidence>
<keyword evidence="4 11" id="KW-0813">Transport</keyword>
<dbReference type="InterPro" id="IPR003439">
    <property type="entry name" value="ABC_transporter-like_ATP-bd"/>
</dbReference>
<keyword evidence="8" id="KW-0067">ATP-binding</keyword>
<dbReference type="RefSeq" id="WP_106181379.1">
    <property type="nucleotide sequence ID" value="NZ_PVNH01000011.1"/>
</dbReference>
<evidence type="ECO:0000256" key="7">
    <source>
        <dbReference type="ARBA" id="ARBA00022741"/>
    </source>
</evidence>
<dbReference type="FunFam" id="3.40.50.300:FF:000016">
    <property type="entry name" value="Oligopeptide ABC transporter ATP-binding component"/>
    <property type="match status" value="1"/>
</dbReference>
<dbReference type="GO" id="GO:0005886">
    <property type="term" value="C:plasma membrane"/>
    <property type="evidence" value="ECO:0007669"/>
    <property type="project" value="UniProtKB-SubCell"/>
</dbReference>
<evidence type="ECO:0000313" key="16">
    <source>
        <dbReference type="Proteomes" id="UP000238362"/>
    </source>
</evidence>
<dbReference type="SMART" id="SM00382">
    <property type="entry name" value="AAA"/>
    <property type="match status" value="1"/>
</dbReference>